<evidence type="ECO:0000256" key="5">
    <source>
        <dbReference type="ARBA" id="ARBA00023065"/>
    </source>
</evidence>
<evidence type="ECO:0000313" key="13">
    <source>
        <dbReference type="Proteomes" id="UP000001058"/>
    </source>
</evidence>
<dbReference type="RefSeq" id="XP_002947772.1">
    <property type="nucleotide sequence ID" value="XM_002947726.1"/>
</dbReference>
<feature type="transmembrane region" description="Helical" evidence="10">
    <location>
        <begin position="576"/>
        <end position="596"/>
    </location>
</feature>
<dbReference type="GO" id="GO:0051480">
    <property type="term" value="P:regulation of cytosolic calcium ion concentration"/>
    <property type="evidence" value="ECO:0007669"/>
    <property type="project" value="TreeGrafter"/>
</dbReference>
<dbReference type="PANTHER" id="PTHR10117">
    <property type="entry name" value="TRANSIENT RECEPTOR POTENTIAL CHANNEL"/>
    <property type="match status" value="1"/>
</dbReference>
<keyword evidence="7" id="KW-0407">Ion channel</keyword>
<organism evidence="13">
    <name type="scientific">Volvox carteri f. nagariensis</name>
    <dbReference type="NCBI Taxonomy" id="3068"/>
    <lineage>
        <taxon>Eukaryota</taxon>
        <taxon>Viridiplantae</taxon>
        <taxon>Chlorophyta</taxon>
        <taxon>core chlorophytes</taxon>
        <taxon>Chlorophyceae</taxon>
        <taxon>CS clade</taxon>
        <taxon>Chlamydomonadales</taxon>
        <taxon>Volvocaceae</taxon>
        <taxon>Volvox</taxon>
    </lineage>
</organism>
<dbReference type="eggNOG" id="KOG3609">
    <property type="taxonomic scope" value="Eukaryota"/>
</dbReference>
<feature type="compositionally biased region" description="Low complexity" evidence="9">
    <location>
        <begin position="1337"/>
        <end position="1364"/>
    </location>
</feature>
<keyword evidence="5" id="KW-0406">Ion transport</keyword>
<reference evidence="12 13" key="1">
    <citation type="journal article" date="2010" name="Science">
        <title>Genomic analysis of organismal complexity in the multicellular green alga Volvox carteri.</title>
        <authorList>
            <person name="Prochnik S.E."/>
            <person name="Umen J."/>
            <person name="Nedelcu A.M."/>
            <person name="Hallmann A."/>
            <person name="Miller S.M."/>
            <person name="Nishii I."/>
            <person name="Ferris P."/>
            <person name="Kuo A."/>
            <person name="Mitros T."/>
            <person name="Fritz-Laylin L.K."/>
            <person name="Hellsten U."/>
            <person name="Chapman J."/>
            <person name="Simakov O."/>
            <person name="Rensing S.A."/>
            <person name="Terry A."/>
            <person name="Pangilinan J."/>
            <person name="Kapitonov V."/>
            <person name="Jurka J."/>
            <person name="Salamov A."/>
            <person name="Shapiro H."/>
            <person name="Schmutz J."/>
            <person name="Grimwood J."/>
            <person name="Lindquist E."/>
            <person name="Lucas S."/>
            <person name="Grigoriev I.V."/>
            <person name="Schmitt R."/>
            <person name="Kirk D."/>
            <person name="Rokhsar D.S."/>
        </authorList>
    </citation>
    <scope>NUCLEOTIDE SEQUENCE [LARGE SCALE GENOMIC DNA]</scope>
    <source>
        <strain evidence="13">f. Nagariensis / Eve</strain>
    </source>
</reference>
<evidence type="ECO:0000313" key="12">
    <source>
        <dbReference type="EMBL" id="EFJ51305.1"/>
    </source>
</evidence>
<dbReference type="EMBL" id="GL378328">
    <property type="protein sequence ID" value="EFJ51305.1"/>
    <property type="molecule type" value="Genomic_DNA"/>
</dbReference>
<feature type="region of interest" description="Disordered" evidence="9">
    <location>
        <begin position="801"/>
        <end position="876"/>
    </location>
</feature>
<feature type="compositionally biased region" description="Gly residues" evidence="9">
    <location>
        <begin position="1315"/>
        <end position="1326"/>
    </location>
</feature>
<evidence type="ECO:0000256" key="1">
    <source>
        <dbReference type="ARBA" id="ARBA00004141"/>
    </source>
</evidence>
<gene>
    <name evidence="12" type="ORF">VOLCADRAFT_87992</name>
</gene>
<evidence type="ECO:0000256" key="3">
    <source>
        <dbReference type="ARBA" id="ARBA00022692"/>
    </source>
</evidence>
<evidence type="ECO:0000256" key="2">
    <source>
        <dbReference type="ARBA" id="ARBA00022448"/>
    </source>
</evidence>
<dbReference type="InterPro" id="IPR002153">
    <property type="entry name" value="TRPC_channel"/>
</dbReference>
<feature type="transmembrane region" description="Helical" evidence="10">
    <location>
        <begin position="763"/>
        <end position="787"/>
    </location>
</feature>
<name>D8TMS8_VOLCA</name>
<evidence type="ECO:0000256" key="10">
    <source>
        <dbReference type="SAM" id="Phobius"/>
    </source>
</evidence>
<evidence type="ECO:0000256" key="6">
    <source>
        <dbReference type="ARBA" id="ARBA00023136"/>
    </source>
</evidence>
<dbReference type="GO" id="GO:0005886">
    <property type="term" value="C:plasma membrane"/>
    <property type="evidence" value="ECO:0007669"/>
    <property type="project" value="TreeGrafter"/>
</dbReference>
<feature type="domain" description="Ion transport" evidence="11">
    <location>
        <begin position="461"/>
        <end position="667"/>
    </location>
</feature>
<dbReference type="GeneID" id="9620734"/>
<feature type="region of interest" description="Disordered" evidence="9">
    <location>
        <begin position="1045"/>
        <end position="1069"/>
    </location>
</feature>
<feature type="compositionally biased region" description="Pro residues" evidence="9">
    <location>
        <begin position="853"/>
        <end position="867"/>
    </location>
</feature>
<feature type="transmembrane region" description="Helical" evidence="10">
    <location>
        <begin position="535"/>
        <end position="556"/>
    </location>
</feature>
<feature type="transmembrane region" description="Helical" evidence="10">
    <location>
        <begin position="501"/>
        <end position="520"/>
    </location>
</feature>
<feature type="compositionally biased region" description="Low complexity" evidence="9">
    <location>
        <begin position="830"/>
        <end position="852"/>
    </location>
</feature>
<evidence type="ECO:0000256" key="8">
    <source>
        <dbReference type="SAM" id="Coils"/>
    </source>
</evidence>
<feature type="coiled-coil region" evidence="8">
    <location>
        <begin position="1190"/>
        <end position="1217"/>
    </location>
</feature>
<dbReference type="GO" id="GO:0034703">
    <property type="term" value="C:cation channel complex"/>
    <property type="evidence" value="ECO:0007669"/>
    <property type="project" value="TreeGrafter"/>
</dbReference>
<keyword evidence="6 10" id="KW-0472">Membrane</keyword>
<feature type="compositionally biased region" description="Low complexity" evidence="9">
    <location>
        <begin position="1448"/>
        <end position="1471"/>
    </location>
</feature>
<evidence type="ECO:0000259" key="11">
    <source>
        <dbReference type="Pfam" id="PF00520"/>
    </source>
</evidence>
<sequence length="1486" mass="158034">MERLKGGCMSLQAYLLLPICLRTSCTLRVVWTRRTPSVRGWMWLHHKAARRRSAILSSPHKQAAACKQRADAIRYGSFVAGINTAGQGIVIVQIDELILGSLETSHAFGHRVTFENVDPASLPHFITCRFAGVTSGQLTWDGVLDYTLAARDGAALRRLIESHYLDHLLKSQDTVDRVEKVAIANNDPLLMVMLYDHTSIEMDLRVLAFLVHSWAVQPLSGRATAGAGSGGGGGGGGSSAFGGTSTWDSAFSTRDDDLPDFFDGADPSVNLAARIEEFLVKYVLQRRNPLSATAAIIRAIEVGRGLAGVVYADVRNIRLIERILQPVELPNTVNEVSPLQVAFDSCDLKFMTESLVELYVKVQWLGGELLALTSHEDPRSLGATNPLLAYGVLKSMGFAGKGTMDFLVMAASRLWHMYVFASSAFFDSPRGRWSMHALSELVFLGLYQWQVMFPDMDVRHLQAVHLVFLAFIAGNLVDVAQFVHFRYGSLARIRRFMADPWNALGIVVNGGLAVLTVLKLTQDFGGLPPYKPADAIHMCMATLAVFVWVRALGIAVPVYPSLGPLLNTVARMMEELIAFLFPMLIVMTGFSTMMTAVYKDMIGEYGNFFQSMLQLFSSILGNFDFTAFEGLNRTQQLYGIVVLAIFLVISAILLMNLLIAIINNRYRPEEVEAETQFKKAQIVSYYQTQVRRNLVCSPFCLTQLALQAAPLLPSGRRNKLSGAARGVWVLGLVPLDGMVLPDDGSDRPTGAAELPHLAFLLTLYPMMAVLCISLFLLYTPFGVVQFASKMYSKSIKQYKRRMEQHSRRAAPQATSKAQLNVVQQKGAGRTTTTKTTTTTTTTITQVGTAAEPSPSPPSPLRPPPQPATPAAAPATAADVETGATAAAAAAAPSPGVVVARSPSSGNDVVKQYQRLKKELQAEANAAETGLIHFAGYLLASVFLTVVGLVFYLVVMVLLVLVGWASLYQWVAKVLFSCYNVGVRPFVDMARARRRRRRVSPAAAAAAALHVASGIGAEAATAGGGRGAVSVPAGCGTGALFGGGGGGGGGRSQKDSGAAAADARADDVGGGVGGAGDVSEQLYYKQSKARLHWRHAILKVIALKNERYLTKRDVLKALAASKFRLHMAGWDLRVDPRSSSQDIIESQMQDLEDDDDPWDDDELQQDADDDTLESTILEKTEALTHMVKGGLSAQQAAMESLMQLVRELSEEVAALRAAPGVTAATEGTDGFGAAAAAALLSPPRPAPPPATRPPSAWGLGAELAVTEGSDVDDAVLLGSGVRQEPELPRPLSSSRSGDGDSYGGREVTSRRRDTGNAGGRVGSGGIGSSPPPRPPLPATAGRSVAATPPGASRAPGSSSSPAASTHGSERRSSSASGGPPRGLDPQMPLERLLDSSGGPDALLAAIGTERERADAAAAGDTSAAKPNFSRTVLEPLRPTGHPVQPVEPPVVEGSPAAREAAPAAAPKAAAAAAPPPTTPSKQHQGAS</sequence>
<feature type="transmembrane region" description="Helical" evidence="10">
    <location>
        <begin position="463"/>
        <end position="480"/>
    </location>
</feature>
<accession>D8TMS8</accession>
<keyword evidence="2" id="KW-0813">Transport</keyword>
<dbReference type="OrthoDB" id="544666at2759"/>
<dbReference type="GO" id="GO:0015279">
    <property type="term" value="F:store-operated calcium channel activity"/>
    <property type="evidence" value="ECO:0007669"/>
    <property type="project" value="TreeGrafter"/>
</dbReference>
<dbReference type="InterPro" id="IPR005821">
    <property type="entry name" value="Ion_trans_dom"/>
</dbReference>
<feature type="compositionally biased region" description="Low complexity" evidence="9">
    <location>
        <begin position="1414"/>
        <end position="1423"/>
    </location>
</feature>
<dbReference type="PANTHER" id="PTHR10117:SF54">
    <property type="entry name" value="TRANSIENT RECEPTOR POTENTIAL-GAMMA PROTEIN"/>
    <property type="match status" value="1"/>
</dbReference>
<dbReference type="InParanoid" id="D8TMS8"/>
<dbReference type="TCDB" id="1.A.4.10.3">
    <property type="family name" value="the transient receptor potential ca2+/cation channel (trp-cc) family"/>
</dbReference>
<evidence type="ECO:0000256" key="7">
    <source>
        <dbReference type="ARBA" id="ARBA00023303"/>
    </source>
</evidence>
<keyword evidence="3 10" id="KW-0812">Transmembrane</keyword>
<keyword evidence="13" id="KW-1185">Reference proteome</keyword>
<feature type="transmembrane region" description="Helical" evidence="10">
    <location>
        <begin position="936"/>
        <end position="960"/>
    </location>
</feature>
<protein>
    <recommendedName>
        <fullName evidence="11">Ion transport domain-containing protein</fullName>
    </recommendedName>
</protein>
<feature type="region of interest" description="Disordered" evidence="9">
    <location>
        <begin position="1278"/>
        <end position="1486"/>
    </location>
</feature>
<dbReference type="Proteomes" id="UP000001058">
    <property type="component" value="Unassembled WGS sequence"/>
</dbReference>
<feature type="compositionally biased region" description="Polar residues" evidence="9">
    <location>
        <begin position="812"/>
        <end position="823"/>
    </location>
</feature>
<keyword evidence="4 10" id="KW-1133">Transmembrane helix</keyword>
<dbReference type="Pfam" id="PF00520">
    <property type="entry name" value="Ion_trans"/>
    <property type="match status" value="1"/>
</dbReference>
<feature type="transmembrane region" description="Helical" evidence="10">
    <location>
        <begin position="637"/>
        <end position="662"/>
    </location>
</feature>
<dbReference type="GO" id="GO:0070679">
    <property type="term" value="F:inositol 1,4,5 trisphosphate binding"/>
    <property type="evidence" value="ECO:0007669"/>
    <property type="project" value="TreeGrafter"/>
</dbReference>
<dbReference type="KEGG" id="vcn:VOLCADRAFT_87992"/>
<evidence type="ECO:0000256" key="4">
    <source>
        <dbReference type="ARBA" id="ARBA00022989"/>
    </source>
</evidence>
<dbReference type="Gene3D" id="1.10.287.70">
    <property type="match status" value="1"/>
</dbReference>
<keyword evidence="8" id="KW-0175">Coiled coil</keyword>
<proteinExistence type="predicted"/>
<evidence type="ECO:0000256" key="9">
    <source>
        <dbReference type="SAM" id="MobiDB-lite"/>
    </source>
</evidence>
<comment type="subcellular location">
    <subcellularLocation>
        <location evidence="1">Membrane</location>
        <topology evidence="1">Multi-pass membrane protein</topology>
    </subcellularLocation>
</comment>